<evidence type="ECO:0000256" key="3">
    <source>
        <dbReference type="ARBA" id="ARBA00022679"/>
    </source>
</evidence>
<dbReference type="EMBL" id="CAJOBA010002050">
    <property type="protein sequence ID" value="CAF3627448.1"/>
    <property type="molecule type" value="Genomic_DNA"/>
</dbReference>
<evidence type="ECO:0000313" key="14">
    <source>
        <dbReference type="EMBL" id="CAF0823068.1"/>
    </source>
</evidence>
<dbReference type="GO" id="GO:0008270">
    <property type="term" value="F:zinc ion binding"/>
    <property type="evidence" value="ECO:0007669"/>
    <property type="project" value="UniProtKB-KW"/>
</dbReference>
<evidence type="ECO:0000259" key="12">
    <source>
        <dbReference type="PROSITE" id="PS50089"/>
    </source>
</evidence>
<dbReference type="PROSITE" id="PS50089">
    <property type="entry name" value="ZF_RING_2"/>
    <property type="match status" value="1"/>
</dbReference>
<dbReference type="PROSITE" id="PS51873">
    <property type="entry name" value="TRIAD"/>
    <property type="match status" value="1"/>
</dbReference>
<dbReference type="EMBL" id="CAJOBC010000636">
    <property type="protein sequence ID" value="CAF3609650.1"/>
    <property type="molecule type" value="Genomic_DNA"/>
</dbReference>
<comment type="catalytic activity">
    <reaction evidence="1">
        <text>[E2 ubiquitin-conjugating enzyme]-S-ubiquitinyl-L-cysteine + [acceptor protein]-L-lysine = [E2 ubiquitin-conjugating enzyme]-L-cysteine + [acceptor protein]-N(6)-ubiquitinyl-L-lysine.</text>
        <dbReference type="EC" id="2.3.2.31"/>
    </reaction>
</comment>
<keyword evidence="11" id="KW-0472">Membrane</keyword>
<evidence type="ECO:0000256" key="8">
    <source>
        <dbReference type="ARBA" id="ARBA00022833"/>
    </source>
</evidence>
<dbReference type="InterPro" id="IPR031127">
    <property type="entry name" value="E3_UB_ligase_RBR"/>
</dbReference>
<keyword evidence="8" id="KW-0862">Zinc</keyword>
<organism evidence="14 18">
    <name type="scientific">Didymodactylos carnosus</name>
    <dbReference type="NCBI Taxonomy" id="1234261"/>
    <lineage>
        <taxon>Eukaryota</taxon>
        <taxon>Metazoa</taxon>
        <taxon>Spiralia</taxon>
        <taxon>Gnathifera</taxon>
        <taxon>Rotifera</taxon>
        <taxon>Eurotatoria</taxon>
        <taxon>Bdelloidea</taxon>
        <taxon>Philodinida</taxon>
        <taxon>Philodinidae</taxon>
        <taxon>Didymodactylos</taxon>
    </lineage>
</organism>
<feature type="region of interest" description="Disordered" evidence="10">
    <location>
        <begin position="182"/>
        <end position="213"/>
    </location>
</feature>
<protein>
    <recommendedName>
        <fullName evidence="2">RBR-type E3 ubiquitin transferase</fullName>
        <ecNumber evidence="2">2.3.2.31</ecNumber>
    </recommendedName>
</protein>
<name>A0A813U422_9BILA</name>
<keyword evidence="11" id="KW-0812">Transmembrane</keyword>
<dbReference type="Proteomes" id="UP000663829">
    <property type="component" value="Unassembled WGS sequence"/>
</dbReference>
<keyword evidence="7" id="KW-0833">Ubl conjugation pathway</keyword>
<dbReference type="SUPFAM" id="SSF57850">
    <property type="entry name" value="RING/U-box"/>
    <property type="match status" value="3"/>
</dbReference>
<evidence type="ECO:0000256" key="9">
    <source>
        <dbReference type="PROSITE-ProRule" id="PRU00175"/>
    </source>
</evidence>
<feature type="transmembrane region" description="Helical" evidence="11">
    <location>
        <begin position="581"/>
        <end position="614"/>
    </location>
</feature>
<keyword evidence="11" id="KW-1133">Transmembrane helix</keyword>
<keyword evidence="4" id="KW-0479">Metal-binding</keyword>
<evidence type="ECO:0000256" key="4">
    <source>
        <dbReference type="ARBA" id="ARBA00022723"/>
    </source>
</evidence>
<dbReference type="AlphaFoldDB" id="A0A813U422"/>
<keyword evidence="18" id="KW-1185">Reference proteome</keyword>
<comment type="caution">
    <text evidence="14">The sequence shown here is derived from an EMBL/GenBank/DDBJ whole genome shotgun (WGS) entry which is preliminary data.</text>
</comment>
<dbReference type="SMART" id="SM00647">
    <property type="entry name" value="IBR"/>
    <property type="match status" value="2"/>
</dbReference>
<feature type="compositionally biased region" description="Low complexity" evidence="10">
    <location>
        <begin position="182"/>
        <end position="197"/>
    </location>
</feature>
<dbReference type="Gene3D" id="3.30.40.10">
    <property type="entry name" value="Zinc/RING finger domain, C3HC4 (zinc finger)"/>
    <property type="match status" value="1"/>
</dbReference>
<dbReference type="Pfam" id="PF22191">
    <property type="entry name" value="IBR_1"/>
    <property type="match status" value="1"/>
</dbReference>
<dbReference type="InterPro" id="IPR002867">
    <property type="entry name" value="IBR_dom"/>
</dbReference>
<dbReference type="InterPro" id="IPR001841">
    <property type="entry name" value="Znf_RING"/>
</dbReference>
<gene>
    <name evidence="14" type="ORF">GPM918_LOCUS4650</name>
    <name evidence="15" type="ORF">OVA965_LOCUS6715</name>
    <name evidence="16" type="ORF">SRO942_LOCUS4651</name>
    <name evidence="17" type="ORF">TMI583_LOCUS6711</name>
</gene>
<keyword evidence="6 9" id="KW-0863">Zinc-finger</keyword>
<evidence type="ECO:0000256" key="11">
    <source>
        <dbReference type="SAM" id="Phobius"/>
    </source>
</evidence>
<evidence type="ECO:0000313" key="18">
    <source>
        <dbReference type="Proteomes" id="UP000663829"/>
    </source>
</evidence>
<feature type="domain" description="RING-type" evidence="13">
    <location>
        <begin position="302"/>
        <end position="518"/>
    </location>
</feature>
<evidence type="ECO:0000256" key="6">
    <source>
        <dbReference type="ARBA" id="ARBA00022771"/>
    </source>
</evidence>
<feature type="compositionally biased region" description="Polar residues" evidence="10">
    <location>
        <begin position="203"/>
        <end position="213"/>
    </location>
</feature>
<dbReference type="EMBL" id="CAJNOK010002050">
    <property type="protein sequence ID" value="CAF0842483.1"/>
    <property type="molecule type" value="Genomic_DNA"/>
</dbReference>
<dbReference type="PANTHER" id="PTHR11685">
    <property type="entry name" value="RBR FAMILY RING FINGER AND IBR DOMAIN-CONTAINING"/>
    <property type="match status" value="1"/>
</dbReference>
<dbReference type="Pfam" id="PF01485">
    <property type="entry name" value="IBR"/>
    <property type="match status" value="1"/>
</dbReference>
<keyword evidence="5" id="KW-0677">Repeat</keyword>
<dbReference type="InterPro" id="IPR044066">
    <property type="entry name" value="TRIAD_supradom"/>
</dbReference>
<dbReference type="Proteomes" id="UP000681722">
    <property type="component" value="Unassembled WGS sequence"/>
</dbReference>
<evidence type="ECO:0000256" key="1">
    <source>
        <dbReference type="ARBA" id="ARBA00001798"/>
    </source>
</evidence>
<dbReference type="EC" id="2.3.2.31" evidence="2"/>
<dbReference type="GO" id="GO:0061630">
    <property type="term" value="F:ubiquitin protein ligase activity"/>
    <property type="evidence" value="ECO:0007669"/>
    <property type="project" value="UniProtKB-EC"/>
</dbReference>
<evidence type="ECO:0000256" key="5">
    <source>
        <dbReference type="ARBA" id="ARBA00022737"/>
    </source>
</evidence>
<evidence type="ECO:0000259" key="13">
    <source>
        <dbReference type="PROSITE" id="PS51873"/>
    </source>
</evidence>
<dbReference type="InterPro" id="IPR017907">
    <property type="entry name" value="Znf_RING_CS"/>
</dbReference>
<evidence type="ECO:0000256" key="10">
    <source>
        <dbReference type="SAM" id="MobiDB-lite"/>
    </source>
</evidence>
<dbReference type="InterPro" id="IPR013083">
    <property type="entry name" value="Znf_RING/FYVE/PHD"/>
</dbReference>
<evidence type="ECO:0000313" key="15">
    <source>
        <dbReference type="EMBL" id="CAF0842483.1"/>
    </source>
</evidence>
<feature type="region of interest" description="Disordered" evidence="10">
    <location>
        <begin position="89"/>
        <end position="112"/>
    </location>
</feature>
<dbReference type="OrthoDB" id="1431934at2759"/>
<evidence type="ECO:0000256" key="7">
    <source>
        <dbReference type="ARBA" id="ARBA00022786"/>
    </source>
</evidence>
<feature type="domain" description="RING-type" evidence="12">
    <location>
        <begin position="306"/>
        <end position="351"/>
    </location>
</feature>
<feature type="transmembrane region" description="Helical" evidence="11">
    <location>
        <begin position="528"/>
        <end position="561"/>
    </location>
</feature>
<dbReference type="CDD" id="cd20338">
    <property type="entry name" value="BRcat_RBR_RNF19"/>
    <property type="match status" value="1"/>
</dbReference>
<accession>A0A813U422</accession>
<keyword evidence="3" id="KW-0808">Transferase</keyword>
<evidence type="ECO:0000313" key="17">
    <source>
        <dbReference type="EMBL" id="CAF3627448.1"/>
    </source>
</evidence>
<feature type="compositionally biased region" description="Basic and acidic residues" evidence="10">
    <location>
        <begin position="91"/>
        <end position="108"/>
    </location>
</feature>
<dbReference type="FunFam" id="3.30.40.10:FF:000137">
    <property type="entry name" value="RanBP-type and C3HC4-type zinc finger-containing protein 1"/>
    <property type="match status" value="1"/>
</dbReference>
<dbReference type="Proteomes" id="UP000677228">
    <property type="component" value="Unassembled WGS sequence"/>
</dbReference>
<sequence>MMIVVDQSKPTIIPMQKEEDNENSTITTNITVKTRPRTSQKHYRIHPDSPSTTATTLIVNNDHNGRIIQQQPGEADQENKNYIKMTLNDNKSSKQTEEKKIKETEKPQHVQIDTTKLKKQSTINNKLQQQQSLHTVINMPDSSGSTTISEKIEKNHIDKIKSDNHNSDISLTNSVQLILSTSSSSSSSLPSRSSSQSAAPMISTKNLKPSSSYYPRKSIDLEIHNVQNEVHHTDNNDEILPSSNLFLRNFNMSAFRSPAPSSANQANRFLQALTGTVTSPLIHNETRSTDTSNVTDDNSTLSENECEICCTSLTNKNHEKLNSCSHVFCHNCLTKYMTDKIKNGIANLECPQNSCSENIHPEDIRRILQNDALYNRYELFMLRQVLQKMPDCRWCPYPDCTYAVLSENTRKPVKYECPVCNRLFCGRCGQIWHENQTCTDASAKRAALDPTLQMLMKSSATGGKVRPCPRCKSPIEKLDDGSCNHIRCSVCTCEFCWLCMNEVDNLHFITPTGCTFYGKSRWSKQKVFLFLILCWLLTPPITILVLLIAIPILLFTIPLMLTKKFYQHTVEINVNKPKRVFLSIIVLLLTFLITPLLLVLALLIGIPMLIFFIYFYMPRRFITANF</sequence>
<dbReference type="EMBL" id="CAJNOQ010000636">
    <property type="protein sequence ID" value="CAF0823068.1"/>
    <property type="molecule type" value="Genomic_DNA"/>
</dbReference>
<dbReference type="Gene3D" id="1.20.120.1750">
    <property type="match status" value="1"/>
</dbReference>
<evidence type="ECO:0000256" key="2">
    <source>
        <dbReference type="ARBA" id="ARBA00012251"/>
    </source>
</evidence>
<reference evidence="14" key="1">
    <citation type="submission" date="2021-02" db="EMBL/GenBank/DDBJ databases">
        <authorList>
            <person name="Nowell W R."/>
        </authorList>
    </citation>
    <scope>NUCLEOTIDE SEQUENCE</scope>
</reference>
<dbReference type="Proteomes" id="UP000682733">
    <property type="component" value="Unassembled WGS sequence"/>
</dbReference>
<evidence type="ECO:0000313" key="16">
    <source>
        <dbReference type="EMBL" id="CAF3609650.1"/>
    </source>
</evidence>
<proteinExistence type="predicted"/>
<dbReference type="PROSITE" id="PS00518">
    <property type="entry name" value="ZF_RING_1"/>
    <property type="match status" value="1"/>
</dbReference>
<dbReference type="GO" id="GO:0016567">
    <property type="term" value="P:protein ubiquitination"/>
    <property type="evidence" value="ECO:0007669"/>
    <property type="project" value="InterPro"/>
</dbReference>